<evidence type="ECO:0000256" key="1">
    <source>
        <dbReference type="SAM" id="Phobius"/>
    </source>
</evidence>
<keyword evidence="1" id="KW-0812">Transmembrane</keyword>
<protein>
    <submittedName>
        <fullName evidence="2">Uncharacterized protein</fullName>
    </submittedName>
</protein>
<dbReference type="AlphaFoldDB" id="A0A1M5JT82"/>
<keyword evidence="1" id="KW-1133">Transmembrane helix</keyword>
<proteinExistence type="predicted"/>
<sequence>MTFDLHGRHRWLAMLAVAGLILIGAGATGHITLASLAAGMVAWASGELAHYQHGRAGPSADLQRVASGLGVALNLFGLALVALAFYRFWKYGYWPVSEIL</sequence>
<evidence type="ECO:0000313" key="2">
    <source>
        <dbReference type="EMBL" id="SHG43193.1"/>
    </source>
</evidence>
<feature type="transmembrane region" description="Helical" evidence="1">
    <location>
        <begin position="12"/>
        <end position="45"/>
    </location>
</feature>
<dbReference type="Proteomes" id="UP000190675">
    <property type="component" value="Chromosome I"/>
</dbReference>
<gene>
    <name evidence="2" type="ORF">SAMN05444169_2439</name>
</gene>
<feature type="transmembrane region" description="Helical" evidence="1">
    <location>
        <begin position="65"/>
        <end position="86"/>
    </location>
</feature>
<dbReference type="EMBL" id="LT670818">
    <property type="protein sequence ID" value="SHG43193.1"/>
    <property type="molecule type" value="Genomic_DNA"/>
</dbReference>
<organism evidence="2 3">
    <name type="scientific">Bradyrhizobium erythrophlei</name>
    <dbReference type="NCBI Taxonomy" id="1437360"/>
    <lineage>
        <taxon>Bacteria</taxon>
        <taxon>Pseudomonadati</taxon>
        <taxon>Pseudomonadota</taxon>
        <taxon>Alphaproteobacteria</taxon>
        <taxon>Hyphomicrobiales</taxon>
        <taxon>Nitrobacteraceae</taxon>
        <taxon>Bradyrhizobium</taxon>
    </lineage>
</organism>
<reference evidence="2 3" key="1">
    <citation type="submission" date="2016-11" db="EMBL/GenBank/DDBJ databases">
        <authorList>
            <person name="Jaros S."/>
            <person name="Januszkiewicz K."/>
            <person name="Wedrychowicz H."/>
        </authorList>
    </citation>
    <scope>NUCLEOTIDE SEQUENCE [LARGE SCALE GENOMIC DNA]</scope>
    <source>
        <strain evidence="2 3">GAS242</strain>
    </source>
</reference>
<keyword evidence="1" id="KW-0472">Membrane</keyword>
<name>A0A1M5JT82_9BRAD</name>
<evidence type="ECO:0000313" key="3">
    <source>
        <dbReference type="Proteomes" id="UP000190675"/>
    </source>
</evidence>
<dbReference type="RefSeq" id="WP_079566183.1">
    <property type="nucleotide sequence ID" value="NZ_LT670818.1"/>
</dbReference>
<accession>A0A1M5JT82</accession>